<protein>
    <submittedName>
        <fullName evidence="1">Uncharacterized protein</fullName>
    </submittedName>
</protein>
<dbReference type="AlphaFoldDB" id="A0A8R1HY21"/>
<proteinExistence type="predicted"/>
<keyword evidence="2" id="KW-1185">Reference proteome</keyword>
<organism evidence="1 2">
    <name type="scientific">Caenorhabditis japonica</name>
    <dbReference type="NCBI Taxonomy" id="281687"/>
    <lineage>
        <taxon>Eukaryota</taxon>
        <taxon>Metazoa</taxon>
        <taxon>Ecdysozoa</taxon>
        <taxon>Nematoda</taxon>
        <taxon>Chromadorea</taxon>
        <taxon>Rhabditida</taxon>
        <taxon>Rhabditina</taxon>
        <taxon>Rhabditomorpha</taxon>
        <taxon>Rhabditoidea</taxon>
        <taxon>Rhabditidae</taxon>
        <taxon>Peloderinae</taxon>
        <taxon>Caenorhabditis</taxon>
    </lineage>
</organism>
<reference evidence="1" key="2">
    <citation type="submission" date="2022-06" db="UniProtKB">
        <authorList>
            <consortium name="EnsemblMetazoa"/>
        </authorList>
    </citation>
    <scope>IDENTIFICATION</scope>
    <source>
        <strain evidence="1">DF5081</strain>
    </source>
</reference>
<sequence length="473" mass="52196">MIVGGGWKPSCENVTAELEGGVVSCVIVDNSGGCGRVEFDLKRELPGKVCKFVPSIDTQSNYLEGDQAKVIIEQFFDDFPLCKVVHFGPNLASLLIADRKLLTSIQRRVPRIFISTHVDEKNASLLSTLPPFVTLCVEGTWPFEVEKYVSPRVSIVIKFSTGDDGYLCASPESVAKKALLAAKLSDRQTVLGSMVCDLSTGCEAMPPSLSYMSLLASVGVAYNSGTDMKKYACLLPVVAAHHMLLDGDMVSLFEQVQTLGKVEHQLTKYAYGYWKPNSSSSPNADNSSASEHTLFGMSANKKMPISVFVEMILNPENMNMERLTPVVFKKARIELKRTSLALDATSKLLPYNYDLALVLEEIRLVTELMVLVSKLGQYMCVYGTQPIDRKKSFEEGLPYSPGRVGVINLPPAIRTDLANTFFDNCKKIEYFCIGGFVYSTWSFNFYMIFVNPSPNTTFQATLPQKLGTSINNS</sequence>
<dbReference type="Proteomes" id="UP000005237">
    <property type="component" value="Unassembled WGS sequence"/>
</dbReference>
<evidence type="ECO:0000313" key="2">
    <source>
        <dbReference type="Proteomes" id="UP000005237"/>
    </source>
</evidence>
<reference evidence="2" key="1">
    <citation type="submission" date="2010-08" db="EMBL/GenBank/DDBJ databases">
        <authorList>
            <consortium name="Caenorhabditis japonica Sequencing Consortium"/>
            <person name="Wilson R.K."/>
        </authorList>
    </citation>
    <scope>NUCLEOTIDE SEQUENCE [LARGE SCALE GENOMIC DNA]</scope>
    <source>
        <strain evidence="2">DF5081</strain>
    </source>
</reference>
<accession>A0A8R1HY21</accession>
<evidence type="ECO:0000313" key="1">
    <source>
        <dbReference type="EnsemblMetazoa" id="CJA15253b.1"/>
    </source>
</evidence>
<dbReference type="EnsemblMetazoa" id="CJA15253b.1">
    <property type="protein sequence ID" value="CJA15253b.1"/>
    <property type="gene ID" value="WBGene00134457"/>
</dbReference>
<name>A0A8R1HY21_CAEJA</name>